<dbReference type="RefSeq" id="WP_382387886.1">
    <property type="nucleotide sequence ID" value="NZ_JBHLWI010000033.1"/>
</dbReference>
<dbReference type="InterPro" id="IPR012867">
    <property type="entry name" value="DUF1648"/>
</dbReference>
<reference evidence="3 4" key="1">
    <citation type="submission" date="2024-09" db="EMBL/GenBank/DDBJ databases">
        <authorList>
            <person name="Sun Q."/>
            <person name="Mori K."/>
        </authorList>
    </citation>
    <scope>NUCLEOTIDE SEQUENCE [LARGE SCALE GENOMIC DNA]</scope>
    <source>
        <strain evidence="3 4">CCM 7650</strain>
    </source>
</reference>
<keyword evidence="1" id="KW-1133">Transmembrane helix</keyword>
<comment type="caution">
    <text evidence="3">The sequence shown here is derived from an EMBL/GenBank/DDBJ whole genome shotgun (WGS) entry which is preliminary data.</text>
</comment>
<feature type="transmembrane region" description="Helical" evidence="1">
    <location>
        <begin position="62"/>
        <end position="80"/>
    </location>
</feature>
<feature type="domain" description="DUF1648" evidence="2">
    <location>
        <begin position="26"/>
        <end position="70"/>
    </location>
</feature>
<proteinExistence type="predicted"/>
<sequence>MAARPIIKLEWTAWDKILEGLGFLAMVLLLVIPIYYYPELPDRIPKHYDATGQVTAYGGKGMLWMMPIIGLITYTGLFFINKVPHIFNYPTEITTENAERQYRIATRMIRTLNVIIVYTFLYTSYGTIQNAMGIQVGLGKAFMPIFLIALFGTIVVYLVKAFRK</sequence>
<feature type="transmembrane region" description="Helical" evidence="1">
    <location>
        <begin position="21"/>
        <end position="38"/>
    </location>
</feature>
<feature type="transmembrane region" description="Helical" evidence="1">
    <location>
        <begin position="141"/>
        <end position="159"/>
    </location>
</feature>
<name>A0ABV6FU69_9BACT</name>
<organism evidence="3 4">
    <name type="scientific">Fontibacter flavus</name>
    <dbReference type="NCBI Taxonomy" id="654838"/>
    <lineage>
        <taxon>Bacteria</taxon>
        <taxon>Pseudomonadati</taxon>
        <taxon>Bacteroidota</taxon>
        <taxon>Cytophagia</taxon>
        <taxon>Cytophagales</taxon>
        <taxon>Cyclobacteriaceae</taxon>
        <taxon>Fontibacter</taxon>
    </lineage>
</organism>
<dbReference type="Proteomes" id="UP001589797">
    <property type="component" value="Unassembled WGS sequence"/>
</dbReference>
<evidence type="ECO:0000256" key="1">
    <source>
        <dbReference type="SAM" id="Phobius"/>
    </source>
</evidence>
<keyword evidence="1" id="KW-0472">Membrane</keyword>
<evidence type="ECO:0000313" key="4">
    <source>
        <dbReference type="Proteomes" id="UP001589797"/>
    </source>
</evidence>
<gene>
    <name evidence="3" type="ORF">ACFFIP_11975</name>
</gene>
<evidence type="ECO:0000259" key="2">
    <source>
        <dbReference type="Pfam" id="PF07853"/>
    </source>
</evidence>
<evidence type="ECO:0000313" key="3">
    <source>
        <dbReference type="EMBL" id="MFC0263399.1"/>
    </source>
</evidence>
<keyword evidence="4" id="KW-1185">Reference proteome</keyword>
<accession>A0ABV6FU69</accession>
<protein>
    <submittedName>
        <fullName evidence="3">DUF1648 domain-containing protein</fullName>
    </submittedName>
</protein>
<feature type="transmembrane region" description="Helical" evidence="1">
    <location>
        <begin position="111"/>
        <end position="129"/>
    </location>
</feature>
<dbReference type="EMBL" id="JBHLWI010000033">
    <property type="protein sequence ID" value="MFC0263399.1"/>
    <property type="molecule type" value="Genomic_DNA"/>
</dbReference>
<dbReference type="Pfam" id="PF07853">
    <property type="entry name" value="DUF1648"/>
    <property type="match status" value="1"/>
</dbReference>
<keyword evidence="1" id="KW-0812">Transmembrane</keyword>